<evidence type="ECO:0000313" key="2">
    <source>
        <dbReference type="Proteomes" id="UP000789901"/>
    </source>
</evidence>
<dbReference type="EMBL" id="CAJVQB010000173">
    <property type="protein sequence ID" value="CAG8472674.1"/>
    <property type="molecule type" value="Genomic_DNA"/>
</dbReference>
<name>A0ABM8VXP0_GIGMA</name>
<accession>A0ABM8VXP0</accession>
<gene>
    <name evidence="1" type="ORF">GMARGA_LOCUS853</name>
</gene>
<proteinExistence type="predicted"/>
<dbReference type="Proteomes" id="UP000789901">
    <property type="component" value="Unassembled WGS sequence"/>
</dbReference>
<reference evidence="1 2" key="1">
    <citation type="submission" date="2021-06" db="EMBL/GenBank/DDBJ databases">
        <authorList>
            <person name="Kallberg Y."/>
            <person name="Tangrot J."/>
            <person name="Rosling A."/>
        </authorList>
    </citation>
    <scope>NUCLEOTIDE SEQUENCE [LARGE SCALE GENOMIC DNA]</scope>
    <source>
        <strain evidence="1 2">120-4 pot B 10/14</strain>
    </source>
</reference>
<keyword evidence="2" id="KW-1185">Reference proteome</keyword>
<protein>
    <submittedName>
        <fullName evidence="1">21583_t:CDS:1</fullName>
    </submittedName>
</protein>
<organism evidence="1 2">
    <name type="scientific">Gigaspora margarita</name>
    <dbReference type="NCBI Taxonomy" id="4874"/>
    <lineage>
        <taxon>Eukaryota</taxon>
        <taxon>Fungi</taxon>
        <taxon>Fungi incertae sedis</taxon>
        <taxon>Mucoromycota</taxon>
        <taxon>Glomeromycotina</taxon>
        <taxon>Glomeromycetes</taxon>
        <taxon>Diversisporales</taxon>
        <taxon>Gigasporaceae</taxon>
        <taxon>Gigaspora</taxon>
    </lineage>
</organism>
<sequence>MSLEWISSVSRLYEQDNWMSNDDSTIELSRISENEPLIRTIYESTLNQCCLLVWRKWLLMGMIYESKLIQ</sequence>
<evidence type="ECO:0000313" key="1">
    <source>
        <dbReference type="EMBL" id="CAG8472674.1"/>
    </source>
</evidence>
<comment type="caution">
    <text evidence="1">The sequence shown here is derived from an EMBL/GenBank/DDBJ whole genome shotgun (WGS) entry which is preliminary data.</text>
</comment>